<feature type="region of interest" description="Disordered" evidence="8">
    <location>
        <begin position="676"/>
        <end position="722"/>
    </location>
</feature>
<evidence type="ECO:0000256" key="6">
    <source>
        <dbReference type="ARBA" id="ARBA00022844"/>
    </source>
</evidence>
<dbReference type="Pfam" id="PF02956">
    <property type="entry name" value="TT_ORF1"/>
    <property type="match status" value="1"/>
</dbReference>
<evidence type="ECO:0000256" key="7">
    <source>
        <dbReference type="RuleBase" id="RU361230"/>
    </source>
</evidence>
<keyword evidence="4 7" id="KW-1140">T=1 icosahedral capsid protein</keyword>
<dbReference type="GO" id="GO:0039615">
    <property type="term" value="C:T=1 icosahedral viral capsid"/>
    <property type="evidence" value="ECO:0007669"/>
    <property type="project" value="UniProtKB-UniRule"/>
</dbReference>
<dbReference type="EMBL" id="PP856903">
    <property type="protein sequence ID" value="XBU06450.1"/>
    <property type="molecule type" value="Genomic_DNA"/>
</dbReference>
<name>A0AAU7ST59_9VIRU</name>
<evidence type="ECO:0000256" key="3">
    <source>
        <dbReference type="ARBA" id="ARBA00018091"/>
    </source>
</evidence>
<keyword evidence="6 7" id="KW-0946">Virion</keyword>
<evidence type="ECO:0000256" key="8">
    <source>
        <dbReference type="SAM" id="MobiDB-lite"/>
    </source>
</evidence>
<accession>A0AAU7ST59</accession>
<proteinExistence type="inferred from homology"/>
<evidence type="ECO:0000256" key="2">
    <source>
        <dbReference type="ARBA" id="ARBA00006131"/>
    </source>
</evidence>
<evidence type="ECO:0000256" key="5">
    <source>
        <dbReference type="ARBA" id="ARBA00022561"/>
    </source>
</evidence>
<feature type="compositionally biased region" description="Polar residues" evidence="8">
    <location>
        <begin position="678"/>
        <end position="687"/>
    </location>
</feature>
<reference evidence="9" key="1">
    <citation type="submission" date="2024-05" db="EMBL/GenBank/DDBJ databases">
        <authorList>
            <person name="Laubscher F."/>
            <person name="Chudzinski V."/>
            <person name="Cordey S."/>
            <person name="Hosszu-Fellous K."/>
            <person name="Kaiser L."/>
        </authorList>
    </citation>
    <scope>NUCLEOTIDE SEQUENCE</scope>
    <source>
        <strain evidence="9">895D3-7</strain>
    </source>
</reference>
<sequence length="753" mass="88840">MAWGWWKRRRKWWWRRRFARGRLRRRRIRRPRRRTRRRTVRRRRQWRRGRPRRRLYKRKRRFKRHRRKAKIKLTQWQPSKVKRCFMIGYFPLLICGNGRWSENFTSHIEDKVAKGPFGGGHSTSRWSMKVLYEENQRHHNFWTASNTDLELARFFGSTWTFYRHQTTDYIITFSRRSPLGGNIMTAPSMHPGVAMLSKHKVLVPSFLTRPGGKPTVKIRIKPPTTFTDKWYFQKDICDTTLLNLNAVACNLRFPFCSPQTDNYCVTFQVLSSVYNEFLSITHEDLLNTATPNKFYTNFLEKAMPATKTRSANILNTAATEGNFSHPQITKWKPKTLSESEYFQPVDGLWGDSVFGDYTQPDFAQSNPTVHLQEIKNKIEKNATNYMKKFKQEFPNTTQLHGVFSHKTGIYSSSFLTYNRISPEVPGLYTDIIYNPLIDKGVGNHVWIDYCSKKDNIYSETQSKCHIADLPLWISCFGLVDWCKKETGNWAIPAWARVLFICPYTFPKMYNDKQPGYGYVPIGYHFADGKMPDGTHYIPFNLRNKWYPTLLNQQSVLEDISSSGPFSYTPQKDTQSTTLVTKYKFRWHFGGNPVSEQVIKDPCTQSTFQMPGTGDLPRRLQVTDPKLLGPHYTFHSWDYRRDLFNRKTLKRISEQYETTEFLFPGPKKPRVDLDRVQTAEENSISPLQREQKPWEDSQEETETEAHSEEEKETDIREQLQQQLKQQQQLRRGINCLFEQLIKTQQGVHLDPSLL</sequence>
<protein>
    <recommendedName>
        <fullName evidence="3 7">Capsid protein</fullName>
    </recommendedName>
</protein>
<comment type="similarity">
    <text evidence="2 7">Belongs to the anelloviridae capsid protein family.</text>
</comment>
<organism evidence="9">
    <name type="scientific">Alphatorquevirus homin9</name>
    <dbReference type="NCBI Taxonomy" id="3048433"/>
    <lineage>
        <taxon>Viruses</taxon>
        <taxon>Monodnaviria</taxon>
        <taxon>Shotokuvirae</taxon>
        <taxon>Commensaviricota</taxon>
        <taxon>Cardeaviricetes</taxon>
        <taxon>Sanitavirales</taxon>
        <taxon>Anelloviridae</taxon>
        <taxon>Alphatorquevirus</taxon>
    </lineage>
</organism>
<comment type="function">
    <text evidence="7">Self-assembles to form an icosahedral capsid.</text>
</comment>
<evidence type="ECO:0000256" key="1">
    <source>
        <dbReference type="ARBA" id="ARBA00004328"/>
    </source>
</evidence>
<comment type="subcellular location">
    <subcellularLocation>
        <location evidence="1 7">Virion</location>
    </subcellularLocation>
</comment>
<dbReference type="InterPro" id="IPR004219">
    <property type="entry name" value="TTvirus_Unk"/>
</dbReference>
<evidence type="ECO:0000313" key="9">
    <source>
        <dbReference type="EMBL" id="XBU06450.1"/>
    </source>
</evidence>
<evidence type="ECO:0000256" key="4">
    <source>
        <dbReference type="ARBA" id="ARBA00022431"/>
    </source>
</evidence>
<keyword evidence="5 7" id="KW-0167">Capsid protein</keyword>
<feature type="compositionally biased region" description="Basic and acidic residues" evidence="8">
    <location>
        <begin position="702"/>
        <end position="716"/>
    </location>
</feature>